<sequence>MNENIRLLTEADYILYKTIRLQLLKDHPSFFGSDYEEESSFGDSVWKSRLAKDTVDTYGLFTSNQLVGLAVVVKNPRKKMKHIANLNSMYIKSEYQNQGLGSKLIDRIIKDLINKGLHRLNLSVVESNQYAKKLYLSKGFIHYGTEPESIYHQGKYHNLYLMSLLLR</sequence>
<proteinExistence type="predicted"/>
<gene>
    <name evidence="4" type="ORF">HF295_07715</name>
</gene>
<dbReference type="Pfam" id="PF00583">
    <property type="entry name" value="Acetyltransf_1"/>
    <property type="match status" value="1"/>
</dbReference>
<dbReference type="InterPro" id="IPR016181">
    <property type="entry name" value="Acyl_CoA_acyltransferase"/>
</dbReference>
<dbReference type="InterPro" id="IPR050680">
    <property type="entry name" value="YpeA/RimI_acetyltransf"/>
</dbReference>
<keyword evidence="2" id="KW-0012">Acyltransferase</keyword>
<dbReference type="AlphaFoldDB" id="A0A7L6N3J3"/>
<keyword evidence="5" id="KW-1185">Reference proteome</keyword>
<dbReference type="RefSeq" id="WP_312031591.1">
    <property type="nucleotide sequence ID" value="NZ_CP051151.1"/>
</dbReference>
<evidence type="ECO:0000313" key="5">
    <source>
        <dbReference type="Proteomes" id="UP000512167"/>
    </source>
</evidence>
<dbReference type="PANTHER" id="PTHR43420">
    <property type="entry name" value="ACETYLTRANSFERASE"/>
    <property type="match status" value="1"/>
</dbReference>
<evidence type="ECO:0000313" key="4">
    <source>
        <dbReference type="EMBL" id="QLY40743.1"/>
    </source>
</evidence>
<dbReference type="GO" id="GO:0016747">
    <property type="term" value="F:acyltransferase activity, transferring groups other than amino-acyl groups"/>
    <property type="evidence" value="ECO:0007669"/>
    <property type="project" value="InterPro"/>
</dbReference>
<dbReference type="CDD" id="cd04301">
    <property type="entry name" value="NAT_SF"/>
    <property type="match status" value="1"/>
</dbReference>
<reference evidence="4 5" key="1">
    <citation type="submission" date="2020-04" db="EMBL/GenBank/DDBJ databases">
        <authorList>
            <person name="Zheng R.K."/>
            <person name="Sun C.M."/>
        </authorList>
    </citation>
    <scope>NUCLEOTIDE SEQUENCE [LARGE SCALE GENOMIC DNA]</scope>
    <source>
        <strain evidence="5">zrk29</strain>
    </source>
</reference>
<dbReference type="PROSITE" id="PS51186">
    <property type="entry name" value="GNAT"/>
    <property type="match status" value="1"/>
</dbReference>
<evidence type="ECO:0000259" key="3">
    <source>
        <dbReference type="PROSITE" id="PS51186"/>
    </source>
</evidence>
<dbReference type="InterPro" id="IPR000182">
    <property type="entry name" value="GNAT_dom"/>
</dbReference>
<evidence type="ECO:0000256" key="1">
    <source>
        <dbReference type="ARBA" id="ARBA00022679"/>
    </source>
</evidence>
<dbReference type="Gene3D" id="3.40.630.30">
    <property type="match status" value="1"/>
</dbReference>
<keyword evidence="1 4" id="KW-0808">Transferase</keyword>
<feature type="domain" description="N-acetyltransferase" evidence="3">
    <location>
        <begin position="3"/>
        <end position="167"/>
    </location>
</feature>
<protein>
    <submittedName>
        <fullName evidence="4">GNAT family N-acetyltransferase</fullName>
    </submittedName>
</protein>
<name>A0A7L6N3J3_9MOLU</name>
<dbReference type="Proteomes" id="UP000512167">
    <property type="component" value="Chromosome"/>
</dbReference>
<dbReference type="EMBL" id="CP051151">
    <property type="protein sequence ID" value="QLY40743.1"/>
    <property type="molecule type" value="Genomic_DNA"/>
</dbReference>
<evidence type="ECO:0000256" key="2">
    <source>
        <dbReference type="ARBA" id="ARBA00023315"/>
    </source>
</evidence>
<dbReference type="KEGG" id="tbk:HF295_07715"/>
<accession>A0A7L6N3J3</accession>
<organism evidence="4 5">
    <name type="scientific">Hujiaoplasma nucleasis</name>
    <dbReference type="NCBI Taxonomy" id="2725268"/>
    <lineage>
        <taxon>Bacteria</taxon>
        <taxon>Bacillati</taxon>
        <taxon>Mycoplasmatota</taxon>
        <taxon>Mollicutes</taxon>
        <taxon>Candidatus Izemoplasmatales</taxon>
        <taxon>Hujiaoplasmataceae</taxon>
        <taxon>Hujiaoplasma</taxon>
    </lineage>
</organism>
<dbReference type="SUPFAM" id="SSF55729">
    <property type="entry name" value="Acyl-CoA N-acyltransferases (Nat)"/>
    <property type="match status" value="1"/>
</dbReference>